<dbReference type="GO" id="GO:0006085">
    <property type="term" value="P:acetyl-CoA biosynthetic process"/>
    <property type="evidence" value="ECO:0007669"/>
    <property type="project" value="UniProtKB-UniPathway"/>
</dbReference>
<dbReference type="OrthoDB" id="9808984at2"/>
<accession>A0A7Y9Z8B5</accession>
<evidence type="ECO:0000256" key="6">
    <source>
        <dbReference type="ARBA" id="ARBA00012707"/>
    </source>
</evidence>
<evidence type="ECO:0000313" key="17">
    <source>
        <dbReference type="Proteomes" id="UP000547973"/>
    </source>
</evidence>
<dbReference type="Gene3D" id="3.40.50.10950">
    <property type="match status" value="1"/>
</dbReference>
<dbReference type="Gene3D" id="3.40.50.10750">
    <property type="entry name" value="Isocitrate/Isopropylmalate dehydrogenase-like"/>
    <property type="match status" value="1"/>
</dbReference>
<dbReference type="PIRSF" id="PIRSF006107">
    <property type="entry name" value="PhpActrans_proteobac"/>
    <property type="match status" value="1"/>
</dbReference>
<dbReference type="NCBIfam" id="TIGR00651">
    <property type="entry name" value="pta"/>
    <property type="match status" value="1"/>
</dbReference>
<dbReference type="InterPro" id="IPR004614">
    <property type="entry name" value="P_AcTrfase"/>
</dbReference>
<dbReference type="InterPro" id="IPR028979">
    <property type="entry name" value="Ser_kin/Pase_Hpr-like_N_sf"/>
</dbReference>
<evidence type="ECO:0000256" key="9">
    <source>
        <dbReference type="ARBA" id="ARBA00022679"/>
    </source>
</evidence>
<dbReference type="InterPro" id="IPR042113">
    <property type="entry name" value="P_AcTrfase_dom1"/>
</dbReference>
<keyword evidence="8 13" id="KW-0963">Cytoplasm</keyword>
<evidence type="ECO:0000256" key="2">
    <source>
        <dbReference type="ARBA" id="ARBA00004496"/>
    </source>
</evidence>
<dbReference type="Pfam" id="PF07085">
    <property type="entry name" value="DRTGG"/>
    <property type="match status" value="1"/>
</dbReference>
<comment type="domain">
    <text evidence="13">The N-terminal region seems to be important for proper quaternary structure. The C-terminal region contains the substrate-binding site.</text>
</comment>
<proteinExistence type="inferred from homology"/>
<dbReference type="InterPro" id="IPR010766">
    <property type="entry name" value="DRTGG"/>
</dbReference>
<dbReference type="PANTHER" id="PTHR43356">
    <property type="entry name" value="PHOSPHATE ACETYLTRANSFERASE"/>
    <property type="match status" value="1"/>
</dbReference>
<dbReference type="SUPFAM" id="SSF52540">
    <property type="entry name" value="P-loop containing nucleoside triphosphate hydrolases"/>
    <property type="match status" value="1"/>
</dbReference>
<dbReference type="Proteomes" id="UP000547973">
    <property type="component" value="Unassembled WGS sequence"/>
</dbReference>
<sequence>MTRNIYIASVEGDTGKSTIALGITALLARSVTKVGIFRPVARVSDGSDYVLRLLLGHDGVDLNYEECVGVTYEEIHADQEAALSRIVTRYHEVARKCDVVVIVGTDYTDVAGPAEFELNAKVAANLGAPVALVVRGSNRSPAEIAEVLEQARVTMEEHHAKVVAAFANRCDPAQVDAIKAALPEDIGVAALPEEPLLYAPTLGALSEAIDGEMIAGDAALLSREVRGIQIGAMTVEHLLDRLEEGGLIIAPGDRADILLASLTAHSASGFPALAGIVVNGGFRPSASVQRLIDGLGPTLPIIATDLGTFETAQRCWNTRGRLSRESVLKVNIALSMFENHVNGGELIDRLNLAGTDVVTPLMFEYALLDRARAHRRRIVLPEGEDDRILRAAGTLLTRNVVDLTILGDPAAITTRAGELGIDLSAAQLLSPTDPEYVDRFAADYYEMRKAKGMTPEAARDRVQDVSYFGTMMVQLGLADGMVSGAAHTTAHTIVPSFQIIKTSPGVSIVSSVFLMCLADRVLVYGDCAVNPDPTAEQLADIAISSAETAIQFNIEPRIAMLSYSTGESGTGSDVDKVREATRLVRERRPDLLVDGPIQYDAAVEPSVAKSKAPNSPVAGRATVLIFPDLNTGNNTYKAVQRSAGAVAVGPVLQGLRKPVNDLSRGALVQDIVNTVAITAIQAQQLTAAPAAEG</sequence>
<dbReference type="InterPro" id="IPR050500">
    <property type="entry name" value="Phos_Acetyltrans/Butyryltrans"/>
</dbReference>
<evidence type="ECO:0000259" key="15">
    <source>
        <dbReference type="Pfam" id="PF07085"/>
    </source>
</evidence>
<dbReference type="FunFam" id="3.40.50.10750:FF:000001">
    <property type="entry name" value="Phosphate acetyltransferase"/>
    <property type="match status" value="1"/>
</dbReference>
<keyword evidence="10 13" id="KW-0012">Acyltransferase</keyword>
<evidence type="ECO:0000313" key="16">
    <source>
        <dbReference type="EMBL" id="NYI40689.1"/>
    </source>
</evidence>
<keyword evidence="9 13" id="KW-0808">Transferase</keyword>
<dbReference type="SUPFAM" id="SSF53659">
    <property type="entry name" value="Isocitrate/Isopropylmalate dehydrogenase-like"/>
    <property type="match status" value="1"/>
</dbReference>
<comment type="subcellular location">
    <subcellularLocation>
        <location evidence="2 13">Cytoplasm</location>
    </subcellularLocation>
</comment>
<dbReference type="GO" id="GO:0008959">
    <property type="term" value="F:phosphate acetyltransferase activity"/>
    <property type="evidence" value="ECO:0007669"/>
    <property type="project" value="UniProtKB-EC"/>
</dbReference>
<dbReference type="UniPathway" id="UPA00340">
    <property type="reaction ID" value="UER00459"/>
</dbReference>
<evidence type="ECO:0000256" key="5">
    <source>
        <dbReference type="ARBA" id="ARBA00009786"/>
    </source>
</evidence>
<dbReference type="InterPro" id="IPR016475">
    <property type="entry name" value="P-Actrans_bac"/>
</dbReference>
<dbReference type="PANTHER" id="PTHR43356:SF3">
    <property type="entry name" value="PHOSPHATE ACETYLTRANSFERASE"/>
    <property type="match status" value="1"/>
</dbReference>
<feature type="domain" description="DRTGG" evidence="15">
    <location>
        <begin position="206"/>
        <end position="314"/>
    </location>
</feature>
<dbReference type="Pfam" id="PF01515">
    <property type="entry name" value="PTA_PTB"/>
    <property type="match status" value="1"/>
</dbReference>
<dbReference type="InterPro" id="IPR042112">
    <property type="entry name" value="P_AcTrfase_dom2"/>
</dbReference>
<comment type="caution">
    <text evidence="16">The sequence shown here is derived from an EMBL/GenBank/DDBJ whole genome shotgun (WGS) entry which is preliminary data.</text>
</comment>
<evidence type="ECO:0000256" key="4">
    <source>
        <dbReference type="ARBA" id="ARBA00008756"/>
    </source>
</evidence>
<evidence type="ECO:0000256" key="12">
    <source>
        <dbReference type="ARBA" id="ARBA00049955"/>
    </source>
</evidence>
<dbReference type="EMBL" id="JACBZO010000001">
    <property type="protein sequence ID" value="NYI40689.1"/>
    <property type="molecule type" value="Genomic_DNA"/>
</dbReference>
<dbReference type="EC" id="2.3.1.8" evidence="6 13"/>
<dbReference type="NCBIfam" id="NF004167">
    <property type="entry name" value="PRK05632.1"/>
    <property type="match status" value="1"/>
</dbReference>
<dbReference type="InterPro" id="IPR002505">
    <property type="entry name" value="PTA_PTB"/>
</dbReference>
<evidence type="ECO:0000256" key="1">
    <source>
        <dbReference type="ARBA" id="ARBA00000705"/>
    </source>
</evidence>
<dbReference type="Pfam" id="PF13500">
    <property type="entry name" value="AAA_26"/>
    <property type="match status" value="1"/>
</dbReference>
<evidence type="ECO:0000256" key="11">
    <source>
        <dbReference type="ARBA" id="ARBA00031108"/>
    </source>
</evidence>
<dbReference type="RefSeq" id="WP_062074543.1">
    <property type="nucleotide sequence ID" value="NZ_BBRC01000003.1"/>
</dbReference>
<dbReference type="AlphaFoldDB" id="A0A7Y9Z8B5"/>
<evidence type="ECO:0000256" key="3">
    <source>
        <dbReference type="ARBA" id="ARBA00004989"/>
    </source>
</evidence>
<gene>
    <name evidence="16" type="ORF">BKA03_000808</name>
</gene>
<evidence type="ECO:0000259" key="14">
    <source>
        <dbReference type="Pfam" id="PF01515"/>
    </source>
</evidence>
<comment type="pathway">
    <text evidence="3 13">Metabolic intermediate biosynthesis; acetyl-CoA biosynthesis; acetyl-CoA from acetate: step 2/2.</text>
</comment>
<reference evidence="16 17" key="1">
    <citation type="submission" date="2020-07" db="EMBL/GenBank/DDBJ databases">
        <title>Sequencing the genomes of 1000 actinobacteria strains.</title>
        <authorList>
            <person name="Klenk H.-P."/>
        </authorList>
    </citation>
    <scope>NUCLEOTIDE SEQUENCE [LARGE SCALE GENOMIC DNA]</scope>
    <source>
        <strain evidence="16 17">DSM 19970</strain>
    </source>
</reference>
<keyword evidence="17" id="KW-1185">Reference proteome</keyword>
<dbReference type="NCBIfam" id="NF007233">
    <property type="entry name" value="PRK09653.1"/>
    <property type="match status" value="1"/>
</dbReference>
<name>A0A7Y9Z8B5_9MICO</name>
<comment type="similarity">
    <text evidence="5 13">In the N-terminal section; belongs to the CobB/CobQ family.</text>
</comment>
<evidence type="ECO:0000256" key="13">
    <source>
        <dbReference type="PIRNR" id="PIRNR006107"/>
    </source>
</evidence>
<organism evidence="16 17">
    <name type="scientific">Demequina lutea</name>
    <dbReference type="NCBI Taxonomy" id="431489"/>
    <lineage>
        <taxon>Bacteria</taxon>
        <taxon>Bacillati</taxon>
        <taxon>Actinomycetota</taxon>
        <taxon>Actinomycetes</taxon>
        <taxon>Micrococcales</taxon>
        <taxon>Demequinaceae</taxon>
        <taxon>Demequina</taxon>
    </lineage>
</organism>
<protein>
    <recommendedName>
        <fullName evidence="7 13">Phosphate acetyltransferase</fullName>
        <ecNumber evidence="6 13">2.3.1.8</ecNumber>
    </recommendedName>
    <alternativeName>
        <fullName evidence="11 13">Phosphotransacetylase</fullName>
    </alternativeName>
</protein>
<evidence type="ECO:0000256" key="7">
    <source>
        <dbReference type="ARBA" id="ARBA00021528"/>
    </source>
</evidence>
<dbReference type="SUPFAM" id="SSF75138">
    <property type="entry name" value="HprK N-terminal domain-like"/>
    <property type="match status" value="1"/>
</dbReference>
<comment type="similarity">
    <text evidence="4 13">In the C-terminal section; belongs to the phosphate acetyltransferase and butyryltransferase family.</text>
</comment>
<comment type="function">
    <text evidence="12 13">Involved in acetate metabolism.</text>
</comment>
<dbReference type="CDD" id="cd03109">
    <property type="entry name" value="DTBS"/>
    <property type="match status" value="1"/>
</dbReference>
<feature type="domain" description="Phosphate acetyl/butaryl transferase" evidence="14">
    <location>
        <begin position="362"/>
        <end position="679"/>
    </location>
</feature>
<evidence type="ECO:0000256" key="10">
    <source>
        <dbReference type="ARBA" id="ARBA00023315"/>
    </source>
</evidence>
<dbReference type="InterPro" id="IPR027417">
    <property type="entry name" value="P-loop_NTPase"/>
</dbReference>
<dbReference type="GO" id="GO:0005737">
    <property type="term" value="C:cytoplasm"/>
    <property type="evidence" value="ECO:0007669"/>
    <property type="project" value="UniProtKB-SubCell"/>
</dbReference>
<comment type="catalytic activity">
    <reaction evidence="1 13">
        <text>acetyl-CoA + phosphate = acetyl phosphate + CoA</text>
        <dbReference type="Rhea" id="RHEA:19521"/>
        <dbReference type="ChEBI" id="CHEBI:22191"/>
        <dbReference type="ChEBI" id="CHEBI:43474"/>
        <dbReference type="ChEBI" id="CHEBI:57287"/>
        <dbReference type="ChEBI" id="CHEBI:57288"/>
        <dbReference type="EC" id="2.3.1.8"/>
    </reaction>
</comment>
<dbReference type="Gene3D" id="3.40.1390.20">
    <property type="entry name" value="HprK N-terminal domain-like"/>
    <property type="match status" value="1"/>
</dbReference>
<evidence type="ECO:0000256" key="8">
    <source>
        <dbReference type="ARBA" id="ARBA00022490"/>
    </source>
</evidence>
<dbReference type="Gene3D" id="3.40.50.300">
    <property type="entry name" value="P-loop containing nucleotide triphosphate hydrolases"/>
    <property type="match status" value="1"/>
</dbReference>